<dbReference type="GO" id="GO:0009239">
    <property type="term" value="P:enterobactin biosynthetic process"/>
    <property type="evidence" value="ECO:0007669"/>
    <property type="project" value="TreeGrafter"/>
</dbReference>
<dbReference type="EMBL" id="LS483468">
    <property type="protein sequence ID" value="SQI28653.1"/>
    <property type="molecule type" value="Genomic_DNA"/>
</dbReference>
<dbReference type="InterPro" id="IPR006162">
    <property type="entry name" value="Ppantetheine_attach_site"/>
</dbReference>
<dbReference type="SMART" id="SM00824">
    <property type="entry name" value="PKS_TE"/>
    <property type="match status" value="1"/>
</dbReference>
<evidence type="ECO:0000313" key="9">
    <source>
        <dbReference type="Proteomes" id="UP000249091"/>
    </source>
</evidence>
<feature type="region of interest" description="Disordered" evidence="6">
    <location>
        <begin position="3859"/>
        <end position="3882"/>
    </location>
</feature>
<dbReference type="Gene3D" id="3.30.559.30">
    <property type="entry name" value="Nonribosomal peptide synthetase, condensation domain"/>
    <property type="match status" value="8"/>
</dbReference>
<feature type="compositionally biased region" description="Low complexity" evidence="6">
    <location>
        <begin position="1874"/>
        <end position="1898"/>
    </location>
</feature>
<dbReference type="InterPro" id="IPR000873">
    <property type="entry name" value="AMP-dep_synth/lig_dom"/>
</dbReference>
<dbReference type="GO" id="GO:0031177">
    <property type="term" value="F:phosphopantetheine binding"/>
    <property type="evidence" value="ECO:0007669"/>
    <property type="project" value="InterPro"/>
</dbReference>
<dbReference type="GO" id="GO:0008610">
    <property type="term" value="P:lipid biosynthetic process"/>
    <property type="evidence" value="ECO:0007669"/>
    <property type="project" value="UniProtKB-ARBA"/>
</dbReference>
<evidence type="ECO:0000256" key="6">
    <source>
        <dbReference type="SAM" id="MobiDB-lite"/>
    </source>
</evidence>
<dbReference type="GO" id="GO:0043041">
    <property type="term" value="P:amino acid activation for nonribosomal peptide biosynthetic process"/>
    <property type="evidence" value="ECO:0007669"/>
    <property type="project" value="TreeGrafter"/>
</dbReference>
<dbReference type="Pfam" id="PF00550">
    <property type="entry name" value="PP-binding"/>
    <property type="match status" value="6"/>
</dbReference>
<feature type="region of interest" description="Disordered" evidence="6">
    <location>
        <begin position="6029"/>
        <end position="6052"/>
    </location>
</feature>
<feature type="domain" description="Carrier" evidence="7">
    <location>
        <begin position="4406"/>
        <end position="4480"/>
    </location>
</feature>
<evidence type="ECO:0000256" key="2">
    <source>
        <dbReference type="ARBA" id="ARBA00022450"/>
    </source>
</evidence>
<dbReference type="GO" id="GO:0047462">
    <property type="term" value="F:phenylalanine racemase (ATP-hydrolyzing) activity"/>
    <property type="evidence" value="ECO:0007669"/>
    <property type="project" value="UniProtKB-EC"/>
</dbReference>
<dbReference type="InterPro" id="IPR010071">
    <property type="entry name" value="AA_adenyl_dom"/>
</dbReference>
<dbReference type="GO" id="GO:0072330">
    <property type="term" value="P:monocarboxylic acid biosynthetic process"/>
    <property type="evidence" value="ECO:0007669"/>
    <property type="project" value="UniProtKB-ARBA"/>
</dbReference>
<feature type="domain" description="Carrier" evidence="7">
    <location>
        <begin position="3325"/>
        <end position="3400"/>
    </location>
</feature>
<dbReference type="PROSITE" id="PS00012">
    <property type="entry name" value="PHOSPHOPANTETHEINE"/>
    <property type="match status" value="4"/>
</dbReference>
<dbReference type="Gene3D" id="3.40.50.980">
    <property type="match status" value="10"/>
</dbReference>
<dbReference type="GO" id="GO:0005829">
    <property type="term" value="C:cytosol"/>
    <property type="evidence" value="ECO:0007669"/>
    <property type="project" value="TreeGrafter"/>
</dbReference>
<sequence length="7364" mass="785726">MSLRQGRLQLPPDAFPLSSAQRSIWFAQQLEPDVPICIAQYVDLPGELDIDRVRQAGYVAGGEFQSAYLRVVEVDGEPYQYVDPALAEHPIDLVDFRAESDPLEAAHSWMTADYSHPVDLAHDPLVNMTLLRIADARYLWYGRIHHVALDGYAAMTMVNRIAALYTAALENRDPDPAGAADLRTLYDWDRDYRESSRYITDRDYWMERVAGLEDGSSLATRTGPLAPVSLLSSIALPDDLVTALTAIDEDSGSSSTAAVVAAFGCYLARMTGTDDVVVNLPVSARTTASARRSGGMLVNTAPLHLHIDPDGTRTALVRRVQLELTGALRHQRCSIEDIRRESGTTAPHAYAGPTINVMLFRQEIVLGDLRGEFHIMTSGPVEDLLVNIYQSGTPARTFLDFRGNPHRYDDAEMREHHHRFVEVLTAFLHADGDTPVGEIEPATAAIGAQRARAAADAAYWRTTLADAPDHLALPRPTRPADLEPAEAGEGIRDSGVAEFDTALTVADGTAEVLRDPDADPRPLLYAAAAVVTAMLTGSRDVLVGAPTSTAVLPVRSGSTAVLPLRSDVDPAEPFAQFLEQVRQHDRDAQTHAGVDPAVLAGVYVPVVVDVAAAPHDATAHPTDGTALTLRLTTDADGLRVHGRYRPDLVDEDTARSVVTRIARVLDTAVAAPTTSIGDLPVVGDDELAGLLPARGLPATSPQTLPEILSAVAAIVPDAVALSRGDDSLTYRELDEWSNRVARILVDAGVGPEQYVALGIGRSLESVAAVWAVAKSGAAFVPVDPSYPRDRIEYMLADSGAAVGLTTTAHRTALPDAVDWLVLDDPAVRTRIAGTDATGLTDIDRRTPLHTTHPAYLIYTSGSTGRPKGVVVPHLGLANLSATLHSRLAPQPTSRVSHFSSPSFDASIFEYMTAFGIGATLVVIPAHVYGGDELARLMREERITHAFSTPAALASVDPTGVDCEAVTVAGEACPPELVARWAPGRRMFNGYGPTETTIVVNITDPLVPGEPITIGTPVCGVDETILDNRLRPVPAGVTGELYVGGPGVTRGYHGQPGLTATRFVADPHGPAGSRVYRTGDVVRWRPTPDGAPTAEYLGRSDFQVKIRGFRIELGEIDTALTDHPDVAFAATLGHTAPSGDTLLVSYVLPEPGRTVEHDTLLAHLAGRLPAHMVPAALVALDEIPLTAVGKLDRRALPEPVFGPAGPTGTAPASAAEATITRVFAEQLGVAELGVHDSFFDLGGNSLIATRVVSRLNDALGTDLGVRTLFEAPTARTLAAQLTDAPTDRVPLIAGPRPDRIPVSAAQQRLWFVNQLDPGSASYNLPMALHLTGPLDTAALAAAVTDVFDRHETLRTVFPATADGPIQQVVPTTELDPDLAAVPIDAADLDAAVAEFTTAGFDVTTDLPVRARLFTTATDDHTLAVVVHHIAADGASLAPLARDLVSAYAARTHGTAPTWTPLPVQYADYTLWFDEVLGDAADPDSRAATQLAFWRDRLAGAPELTTLPTDRPRPPRQSFRGDTVRFDLDPELYRRVDELARAQGATTFMVVHAALAVLLARLSGSDDITVGTPVSGRGDSALDELVGMFVNTVALRTVLHGDGTFTDLLSTVRDEDLDAFAHADVPFDRLADTLVTARSEAYSPLFQVMLAFQNNESAHLQLPGLAIDIAEIDTGTTKSDLHLMLSDVRGDDGTTVTSAGALSYATDLFDRATAAAFADSFVRMLTALVTAPTTAIGDVDLLTADERTRILEDWNATTAPRTDATLGDLFAAQVAATPDAPAVTAGDSTLSYAEFDTAANRLAHVLLGAGAGPERVVALAVPRSLDLLIGMYAIVKTGAAYLPLDPDHPVDRMAYVLDTARPVTVLTRGRDHLTLPDGTPTVDLDTVDTTGVPATAPTTADRPDPTGDTLAYVLFTSGSTGRPKGVAVGHAAIVNRLRWMQHTYPLTAADTVVQKTPATFDVSVWEFFWPLQVGAHLVLADPGGHRDPAYLLRLIDARQVTVAHFVPSMLEVFVDTVTDGRGASLRLLFASGEALPAAAVAATRAALPGAALHNLYGPTEAAVDVTAWPTGDTDTGSVPIGTPVWNTRTYVLDARLHPVPPGAAGELYLAGIQLARGYLDRPAQTADRFVPDPYGPPGSRMYRTGDLATWRRDGALMYLGRTDFQVKVRGLRIELGEIEEVLRSHPDVAQAVAVVYRRGDTHLAGYVVPRPDRAVDTAALTAYTAARLPDYMVPAALTVLDRLPIGPNGKLDRRALPEPDHTGTAPYRPPRTPDEQHVAAAFTDLLGTPDVGLDDNFLDLGGTSLLAMRLAARLSASLGADVGIRDLFDHPTVGDLAAHLSRADRDTAARPAPVAGPRPDPIPLSPAQQRIWFINQFDTTSPAYNIAVALRLSGDLDLTALRLAVADVVARHESLRTRYPFADDGPVQVVVPAAAAPPEFGVIPLDPGADPATQITRIVGAGFDVATEIPTRIRVLTVSDTEHILVLVVHHITADGFSMGPLARDIIGAYTARRAGHPPQWDALPAQYADYTLWQHRVLGDENDPTSVAARQLQFWRATLDGAPELLELPLDRPRPVQQSQRGAQVPFTVPAGTHRQLVAVARRHDASVFMVVHAALSVLLARLAATTDIVVGTPVAGRGHRNLDDLVGMFVNTVVLRSHVDESAPFTALLDELRDGDLAAFGHADVPFERLVEVLDPPRSTAYSPLFQVLLEFQDTERPDVHLPGLTASVLDLQPGLSHFDLQLSIAETADENGPAGIRAAFTYATDLFDEATVASFADRFVRIVDTIGTTPTVPVGDIDIVTGRELAALSPARGLPPVSPQSWPELLTSTAAIVPDAVALSFRGREVTYAELDHWSTRVARLLIDAGIGPESVVALGLSRSIESVAAVWAVTKTGAAFVPVDPTYPPDRIAYMLADCSAAVGVTTTDHAAALPDTVPWLVLDDPAVRRRIDAASDTPVTDLDRTTALHLDHPAYLIYTSGSTGRPKGVVVTHRGMANLHAEVRSHFTLTHTARVSHLASPSFDASIFELTKAFSAGATLVIVPPDIYGGDELARVLRDERVTHAFVTPTALASLDPAGLDTLQVLVVAGEACPPDLVTRWAPGRQMFNGYGPSEATIETSVSAPLEPGHTVTVGGPAIGFHQVVLDDRLRPVPTGVAGELYIAGAGVARGYHRRPDLTAARFVADPYGAPGERMYRTGDIVRWRSDGTVEYLGRSDFQVKVRGFRIELGEIDAALTAHPDVVFAHTLGHTAPSGDTVLVSYVLPDPAAAPDPQTLRTHVGASLPAHMVPATVVVLDEIPLTPVGKLDRRALPVPDLAATGGDYTAPTSDLERVLAGILAEVLGHPQISIDDNFFDLGGNSLIATRVVARINTALGTDAGVRVLFEAPTVRALATRVLDDHGGHGGVPLTAAERPDRLPLSPAQQRMWFVNQFDTASAAYNIPLAIRLTGRLDLPALAAAVGDVLARHEILRTWYPDDGHGPHQVVTDTRRVLADLTPVPVAAPDLPAALLEFVSAGFDVATAVPVRIRLLHVVAEDPDTGADTDRPDEHVLAVVVHHIAADGASMAPLARDLMTAYLDRTRGAEPSAAPLTVQYADYALWQQQLLGDPDDPDSLAAGQLRYWRETLADLPELLPLPTDRPRPAHRTFRGDLVRFTVDADLHHRIAALAAEHGATVFMTVHAALAVLLARLSGTDDIAVGTPVAGRGHRALDDLVGMFVDTVVLRTPVSGDLSFADHLDRTREIDLSAFGHTELPFEKLVDVLAPTRTTDHSPLFQVVLEFQNNERPHLDLPELTVEPLDTDLPVAKFDLQLSLQEEPDGTGMSGAFTYATDLFDADTVAAFTDRFVRVLDAVTTDPHRPVGDVDLLAPGEHPRRGGPPRVPSADTLVDLFRRGADRDPTAVAVTAEDGTLTYRDLGDRVHRLARLLVGRGAGPGTLVAVALPRTCDLVVTLLAVLETGAGYLPIDVTYPADRLAHMFADARPVCTVTSGDHAAPLPGTGPETIHLDDPAVRTQLDALPGTALTGTDRLGPLHPDTTAYVIYTSGSTGRPKGVVVPHRTVVTLMSDTREMFEFDHRDVWTMFHSYAFDFSVWEMWGALAHGGRLVVVDYHTARNPQDFLQLLRREHVTVLNQTPTAFYQLIEADRAAGGDHLALRRVFFGGEALDLAQLGRWYRRHDDTAPALVNMYGITETTVHVTALPLDRHLAETATASLIGEPLPALRLHLLDERLHPVPTGVAGELYVSGDQLTHGYLGRPDLTAARFVADPYGPPGARLYRTGDRARRTRQGDLEYLGRSDFQVQMRGFRIELGEIETVLLRCPGVARAITVVHTDARSGTDRIVGYVVPETGTDLDVTATLERAAADLAGYMVPATLVVLDALPVTSTGKLDRRALPAPDFAARTTGGRTPTVGAEQALVELFAQVLGLDTVGVDDSFFALGGDSIMSIQLVSRAKALGLDLTPRAVFEHKSPAGLAAVAGTTAAPAELAELPGGGVGAMPLPPIVHWMLERGGHFDRYSQAVLLRLPTGLDDATLTAVVDAVVNRHDMLRARLVPDPDSPAGYGLHVDPPGSVTADTVVHRVPVTSAADTDEFFALAATELDAAADRLDPTAGRVVQMVWFDATSGAGRLLIVVHHLAVDGVSWRILVPDLAAAWGTAAHGDATGPLLPPPTGTSVRRWAHALVDAARDPDRRAEAEYWRDMLTGDEPPLGHRPFDPGRDTNDTVTTVIGDLPTAVTDAMLTTVPTAFHGTVDHALLTAVALAVQAWRRARGDDTTGVLLNVEGHGRDTAAVPGADLSGTVGWFTTIHPLRLDLAGIDLDDALAAGPAAGRAVKTVKEHLAAVPDHGIGYGLLRYLDPDIGADLATRTTPQISFNYLGRPTAGTGGATDTPWLPITGFPHGGAQNPDMPAAAVIDINAVTVDTPDGPVLRTHWSAPAGLLDTADLARLDATFTAAATALSRHIRHPHTGGLTPSDLPLVRLPQDTIEDLEQRYGPLETVWPTAPLHSGLLFHALLAGDDPDAYIVQLVLDLRGSLDPARLRRALELLLDRHPNLRAAFAPGPDGHLQVIPAHVELPFTVVDTSDEPDPEATAAHLLDTDRHTRFDTAHPPLLRVTVVSTGPDRHLVALTNHHLLLDGWSTPVLIRELLVLYATDGDPAVLDRAHSYGTYLQWLADRDPDASIDAYRDALDGLDEPTLLAPQHRAAHSTGVSEDLDIDLDPGLSARLDEIAAARGVTVNTLVQTAWGLVLGALTGRTDVVFGATVSGRPPQVPGIESMVGLFINTVPVRIAVRPGDTVGGLVDRVRAEQTALLDHHHLDLGTLDRHLGAATRFDTLTVFESYPVERAGLTADTDIGGIRVADITGHDAAHYPLSVVVHTDTAVHLRMKYLPDVFDRSEVTGIADRIARALDALAGDPTVPVTAVDMLTPTERRTLVPVHGPVGGSAATLPDLFTATAAAHPDLLAVLDPASGATERTLTYRDLDEQSTRLARILLGRGVGPETFVALGIARSVESLVALWAITKTGAAFVPVDPRYPADRVAFMLDDCGATLGVTTAAHVPDLPGTVQWLVLDDPETTTALAAADPAPITDRDRTVPLRLDHAAYLIYTSGSTGRPKGVLTTHRSLDNFAHTQQDRFHPGPGSRVMHFSSPSFDASIYEYLLAFASGASLVVVPPHVYGGAELGRLLRETAVTHGFITPAALASLDPADLTAFTDLSVGGEAWPPELRDTWAPHRRLVNGYGPTETTVMATISDPIGPGDPLTLGGPLHGVHAVVLDPALRPVPHGVPGELYLAGLGLARGYHDRPALTADRFVADPYGTPGERMYRTGDIVRWTGDPDSALHLEYLGRADFQVKIRGFRVELGEIDAALTAHPAVSFAVTVAHTAPSGEPVLVGYVRPAADGPVDADDIKEHLAQLLPEHMVPTAITVLDTIPLTPVGKLDRRALPVPDLTGTGAYEPPRGDLETAVAAEFADVLGLDRISVTDNFFDVGGNSLVATRAAARLGDRLGRDLPVRTIFETPTVRMLATRLDTGTRTRTRTARDTAGPTPRPRPAHIPLSPAQQRLWFLNQFDPASAAYNIPLAIRLRGHLSAAALGDALHDVVARHESLRTVYPASAAGPRQRILDADDVALTLDVVPADPDTVTTAIADFIGTGFDVTVDIPLRARVFALGRDDHLAVLVVHHIAADGASTSPLARDLLGAYQARSNGDAPAWTPLPVQYPDYTLWQLDRLGEPTDPASLAAAQAEYWRTTLAGLPDVLTLPTDRPRPPQQSFRGDIVRFPIDPDLHTELTRLASAHGTTLFMTVHTALAVLLARLSGSDDIAVGSPIAGRGHRALDDLIGMFVNTVVLRSRIPGDAPFTDLLGTVTHDDLDAFAHTDLPFERVVEAVEPARSTAHSPLFQVSLEFHNTERPVLELPHLTVEGVHLDPQVCNFDLELLLGEDPAGGMDAAFVYATDLFDRDTVAGFADRFVRLLRAVTTDPSALVGDVALLTDSERAALVPATGPAGGPARVWPQLLDDAVATDPDGLAVLDGDTTLTYRDLDARSTALARLLLDRGAAPDTVVALALPRSVDEITAVWATTRTGAAIVPVDPTYPPDRIGYMLDDSAATIGVTVAAHLGQLPGSVTWIVLDDSEIRDDLAGRDTRPVTDPDRAVPLRPDHPAYLIYTSGSTGRPKGVTVTHRGLGDLAAAEREHLQVEPGSRVSHLASPSFDASIFEQLMAICAGATLVVVPPDVYGGEDLAAVLRHHRVTHAFVTPTTLASLDPAEVPDLHVLLVAGEACPPALVTRWADGHRMIDAYGPTEATVMSSLGDPLTADEHVTIGRPTRGAAAVVLDTRLRPVPVGVPGELYVAGAGLARGYHRRPDLTAARFVADPYSDRPGARMYRTGDVVRWTADHRLDFVGRSDFQIKVRGFRIEPEEIDAVLTGHPDVDFAHTVGYPAPSGETVLVSYVRTTAVPAPDPGALRDRAAAHLPAHMVPTAVIPLADIPLTPAGKLDRGALPAPEFAGAGGQHRAPADDLERTVAAVFATHLGLDTVSVDDSFFALGGTSLLATRLVPDLSRRLDRRIPIQVLFTHPTVADLAAHLREPGEDETIDDALRVLVPLRAGSGPALFCVHPAAGLAWAYTGLTERLGGRGVYGLQLPALSTGEIVESVPALARRYADEIRRAQPDGPYHLLGWSLGGVVAHAVAVELQRGGAAVDTLALIDSHLSVPGGASPIAVKDMLRDLGVATNGGPDPSYDDALDLLERSLGGPTGLTPRHLERLHAGSAAATRAVRRHSPDTFIGDALFFSARRSSTSVPAVTAWHDLIDGMLHQYRLDVEHHEMVAPPAVDTIATVLRARLEDSDANLRRGRRYRRIGSGSGR</sequence>
<dbReference type="STRING" id="1219011.GCA_001895045_00123"/>
<dbReference type="InterPro" id="IPR023213">
    <property type="entry name" value="CAT-like_dom_sf"/>
</dbReference>
<reference evidence="8 9" key="1">
    <citation type="submission" date="2018-06" db="EMBL/GenBank/DDBJ databases">
        <authorList>
            <consortium name="Pathogen Informatics"/>
            <person name="Doyle S."/>
        </authorList>
    </citation>
    <scope>NUCLEOTIDE SEQUENCE [LARGE SCALE GENOMIC DNA]</scope>
    <source>
        <strain evidence="8 9">NCTC10994</strain>
    </source>
</reference>
<keyword evidence="4" id="KW-0677">Repeat</keyword>
<feature type="region of interest" description="Disordered" evidence="6">
    <location>
        <begin position="2246"/>
        <end position="2272"/>
    </location>
</feature>
<keyword evidence="2" id="KW-0596">Phosphopantetheine</keyword>
<dbReference type="PANTHER" id="PTHR45527">
    <property type="entry name" value="NONRIBOSOMAL PEPTIDE SYNTHETASE"/>
    <property type="match status" value="1"/>
</dbReference>
<keyword evidence="3" id="KW-0597">Phosphoprotein</keyword>
<dbReference type="PROSITE" id="PS50075">
    <property type="entry name" value="CARRIER"/>
    <property type="match status" value="6"/>
</dbReference>
<dbReference type="CDD" id="cd17643">
    <property type="entry name" value="A_NRPS_Cytc1-like"/>
    <property type="match status" value="1"/>
</dbReference>
<evidence type="ECO:0000256" key="1">
    <source>
        <dbReference type="ARBA" id="ARBA00001957"/>
    </source>
</evidence>
<dbReference type="FunFam" id="2.30.38.10:FF:000001">
    <property type="entry name" value="Non-ribosomal peptide synthetase PvdI"/>
    <property type="match status" value="2"/>
</dbReference>
<dbReference type="InterPro" id="IPR020802">
    <property type="entry name" value="TesA-like"/>
</dbReference>
<dbReference type="FunFam" id="3.40.50.980:FF:000002">
    <property type="entry name" value="Enterobactin synthetase component F"/>
    <property type="match status" value="2"/>
</dbReference>
<dbReference type="InterPro" id="IPR001031">
    <property type="entry name" value="Thioesterase"/>
</dbReference>
<dbReference type="FunFam" id="3.40.50.980:FF:000001">
    <property type="entry name" value="Non-ribosomal peptide synthetase"/>
    <property type="match status" value="4"/>
</dbReference>
<dbReference type="NCBIfam" id="TIGR01733">
    <property type="entry name" value="AA-adenyl-dom"/>
    <property type="match status" value="6"/>
</dbReference>
<evidence type="ECO:0000256" key="3">
    <source>
        <dbReference type="ARBA" id="ARBA00022553"/>
    </source>
</evidence>
<feature type="region of interest" description="Disordered" evidence="6">
    <location>
        <begin position="1874"/>
        <end position="1901"/>
    </location>
</feature>
<dbReference type="PROSITE" id="PS00455">
    <property type="entry name" value="AMP_BINDING"/>
    <property type="match status" value="6"/>
</dbReference>
<dbReference type="InterPro" id="IPR042099">
    <property type="entry name" value="ANL_N_sf"/>
</dbReference>
<dbReference type="InterPro" id="IPR025110">
    <property type="entry name" value="AMP-bd_C"/>
</dbReference>
<feature type="domain" description="Carrier" evidence="7">
    <location>
        <begin position="1209"/>
        <end position="1284"/>
    </location>
</feature>
<protein>
    <submittedName>
        <fullName evidence="8">Non-ribosomal peptide synthetase</fullName>
        <ecNumber evidence="8">5.1.1.11</ecNumber>
    </submittedName>
</protein>
<dbReference type="NCBIfam" id="TIGR01720">
    <property type="entry name" value="NRPS-para261"/>
    <property type="match status" value="1"/>
</dbReference>
<dbReference type="KEGG" id="rcr:NCTC10994_00403"/>
<evidence type="ECO:0000259" key="7">
    <source>
        <dbReference type="PROSITE" id="PS50075"/>
    </source>
</evidence>
<dbReference type="InterPro" id="IPR029058">
    <property type="entry name" value="AB_hydrolase_fold"/>
</dbReference>
<dbReference type="GO" id="GO:0047527">
    <property type="term" value="F:2,3-dihydroxybenzoate-serine ligase activity"/>
    <property type="evidence" value="ECO:0007669"/>
    <property type="project" value="TreeGrafter"/>
</dbReference>
<dbReference type="InterPro" id="IPR001242">
    <property type="entry name" value="Condensation_dom"/>
</dbReference>
<dbReference type="FunFam" id="3.40.50.12780:FF:000012">
    <property type="entry name" value="Non-ribosomal peptide synthetase"/>
    <property type="match status" value="4"/>
</dbReference>
<dbReference type="SMART" id="SM01294">
    <property type="entry name" value="PKS_PP_betabranch"/>
    <property type="match status" value="1"/>
</dbReference>
<dbReference type="FunFam" id="1.10.1200.10:FF:000016">
    <property type="entry name" value="Non-ribosomal peptide synthase"/>
    <property type="match status" value="3"/>
</dbReference>
<dbReference type="CDD" id="cd19540">
    <property type="entry name" value="LCL_NRPS-like"/>
    <property type="match status" value="4"/>
</dbReference>
<name>A0A2X4TP16_9NOCA</name>
<dbReference type="Pfam" id="PF00501">
    <property type="entry name" value="AMP-binding"/>
    <property type="match status" value="6"/>
</dbReference>
<dbReference type="Pfam" id="PF13193">
    <property type="entry name" value="AMP-binding_C"/>
    <property type="match status" value="6"/>
</dbReference>
<dbReference type="InterPro" id="IPR045851">
    <property type="entry name" value="AMP-bd_C_sf"/>
</dbReference>
<dbReference type="UniPathway" id="UPA00011"/>
<dbReference type="SUPFAM" id="SSF56801">
    <property type="entry name" value="Acetyl-CoA synthetase-like"/>
    <property type="match status" value="6"/>
</dbReference>
<keyword evidence="5" id="KW-0045">Antibiotic biosynthesis</keyword>
<dbReference type="Proteomes" id="UP000249091">
    <property type="component" value="Chromosome 1"/>
</dbReference>
<evidence type="ECO:0000256" key="4">
    <source>
        <dbReference type="ARBA" id="ARBA00022737"/>
    </source>
</evidence>
<dbReference type="InterPro" id="IPR020845">
    <property type="entry name" value="AMP-binding_CS"/>
</dbReference>
<dbReference type="EC" id="5.1.1.11" evidence="8"/>
<gene>
    <name evidence="8" type="primary">lgrD_1</name>
    <name evidence="8" type="ORF">NCTC10994_00403</name>
</gene>
<proteinExistence type="predicted"/>
<dbReference type="PANTHER" id="PTHR45527:SF1">
    <property type="entry name" value="FATTY ACID SYNTHASE"/>
    <property type="match status" value="1"/>
</dbReference>
<evidence type="ECO:0000256" key="5">
    <source>
        <dbReference type="ARBA" id="ARBA00023194"/>
    </source>
</evidence>
<dbReference type="Pfam" id="PF00668">
    <property type="entry name" value="Condensation"/>
    <property type="match status" value="7"/>
</dbReference>
<dbReference type="CDD" id="cd17646">
    <property type="entry name" value="A_NRPS_AB3403-like"/>
    <property type="match status" value="1"/>
</dbReference>
<dbReference type="GO" id="GO:0009366">
    <property type="term" value="C:enterobactin synthetase complex"/>
    <property type="evidence" value="ECO:0007669"/>
    <property type="project" value="TreeGrafter"/>
</dbReference>
<dbReference type="Gene3D" id="3.40.50.1820">
    <property type="entry name" value="alpha/beta hydrolase"/>
    <property type="match status" value="1"/>
</dbReference>
<feature type="domain" description="Carrier" evidence="7">
    <location>
        <begin position="5955"/>
        <end position="6030"/>
    </location>
</feature>
<dbReference type="InterPro" id="IPR036736">
    <property type="entry name" value="ACP-like_sf"/>
</dbReference>
<accession>A0A2X4TP16</accession>
<dbReference type="InterPro" id="IPR009081">
    <property type="entry name" value="PP-bd_ACP"/>
</dbReference>
<dbReference type="FunFam" id="3.30.300.30:FF:000010">
    <property type="entry name" value="Enterobactin synthetase component F"/>
    <property type="match status" value="2"/>
</dbReference>
<organism evidence="8 9">
    <name type="scientific">Rhodococcus coprophilus</name>
    <dbReference type="NCBI Taxonomy" id="38310"/>
    <lineage>
        <taxon>Bacteria</taxon>
        <taxon>Bacillati</taxon>
        <taxon>Actinomycetota</taxon>
        <taxon>Actinomycetes</taxon>
        <taxon>Mycobacteriales</taxon>
        <taxon>Nocardiaceae</taxon>
        <taxon>Rhodococcus</taxon>
    </lineage>
</organism>
<dbReference type="Gene3D" id="2.30.38.10">
    <property type="entry name" value="Luciferase, Domain 3"/>
    <property type="match status" value="5"/>
</dbReference>
<dbReference type="InterPro" id="IPR010060">
    <property type="entry name" value="NRPS_synth"/>
</dbReference>
<feature type="domain" description="Carrier" evidence="7">
    <location>
        <begin position="2267"/>
        <end position="2342"/>
    </location>
</feature>
<dbReference type="NCBIfam" id="NF004282">
    <property type="entry name" value="PRK05691.1"/>
    <property type="match status" value="10"/>
</dbReference>
<feature type="domain" description="Carrier" evidence="7">
    <location>
        <begin position="7013"/>
        <end position="7088"/>
    </location>
</feature>
<dbReference type="SUPFAM" id="SSF52777">
    <property type="entry name" value="CoA-dependent acyltransferases"/>
    <property type="match status" value="15"/>
</dbReference>
<comment type="cofactor">
    <cofactor evidence="1">
        <name>pantetheine 4'-phosphate</name>
        <dbReference type="ChEBI" id="CHEBI:47942"/>
    </cofactor>
</comment>
<dbReference type="Gene3D" id="3.40.50.12780">
    <property type="entry name" value="N-terminal domain of ligase-like"/>
    <property type="match status" value="1"/>
</dbReference>
<dbReference type="SUPFAM" id="SSF53474">
    <property type="entry name" value="alpha/beta-Hydrolases"/>
    <property type="match status" value="1"/>
</dbReference>
<keyword evidence="8" id="KW-0413">Isomerase</keyword>
<dbReference type="Gene3D" id="3.30.300.30">
    <property type="match status" value="6"/>
</dbReference>
<keyword evidence="9" id="KW-1185">Reference proteome</keyword>
<dbReference type="RefSeq" id="WP_072698155.1">
    <property type="nucleotide sequence ID" value="NZ_JAFBBL010000001.1"/>
</dbReference>
<feature type="compositionally biased region" description="Basic and acidic residues" evidence="6">
    <location>
        <begin position="2248"/>
        <end position="2259"/>
    </location>
</feature>
<dbReference type="Gene3D" id="3.30.559.10">
    <property type="entry name" value="Chloramphenicol acetyltransferase-like domain"/>
    <property type="match status" value="7"/>
</dbReference>
<dbReference type="Pfam" id="PF00975">
    <property type="entry name" value="Thioesterase"/>
    <property type="match status" value="1"/>
</dbReference>
<dbReference type="Gene3D" id="1.10.1200.10">
    <property type="entry name" value="ACP-like"/>
    <property type="match status" value="5"/>
</dbReference>
<evidence type="ECO:0000313" key="8">
    <source>
        <dbReference type="EMBL" id="SQI28653.1"/>
    </source>
</evidence>
<dbReference type="InterPro" id="IPR020806">
    <property type="entry name" value="PKS_PP-bd"/>
</dbReference>
<dbReference type="SUPFAM" id="SSF47336">
    <property type="entry name" value="ACP-like"/>
    <property type="match status" value="6"/>
</dbReference>
<dbReference type="SMART" id="SM00823">
    <property type="entry name" value="PKS_PP"/>
    <property type="match status" value="6"/>
</dbReference>
<feature type="region of interest" description="Disordered" evidence="6">
    <location>
        <begin position="2339"/>
        <end position="2359"/>
    </location>
</feature>
<dbReference type="NCBIfam" id="NF003417">
    <property type="entry name" value="PRK04813.1"/>
    <property type="match status" value="6"/>
</dbReference>